<dbReference type="EMBL" id="PYIX02000104">
    <property type="protein sequence ID" value="RFC81429.1"/>
    <property type="molecule type" value="Genomic_DNA"/>
</dbReference>
<evidence type="ECO:0000259" key="9">
    <source>
        <dbReference type="Pfam" id="PF01757"/>
    </source>
</evidence>
<dbReference type="InterPro" id="IPR002656">
    <property type="entry name" value="Acyl_transf_3_dom"/>
</dbReference>
<dbReference type="GO" id="GO:0016788">
    <property type="term" value="F:hydrolase activity, acting on ester bonds"/>
    <property type="evidence" value="ECO:0007669"/>
    <property type="project" value="UniProtKB-ARBA"/>
</dbReference>
<dbReference type="OrthoDB" id="9767863at2"/>
<evidence type="ECO:0000256" key="7">
    <source>
        <dbReference type="ARBA" id="ARBA00023315"/>
    </source>
</evidence>
<sequence>MTYRGEIEGLRAIAVLLVLFNHLQIQIFKGGYIGVDIFFVISGFLITMMIKKEIENSEFKIANFYKKRVIRIAPAYFFVLLITSISAFFLLTSYDLISYFKSALASSFFVSNFYFWKTAGGYFSENSQELFLLHFWSLSVEEQFYLTWPLLLFIFFKFSKNFKRTTYVIALAIIFGAIFSEFVALRYNSISYFSPITRSFELLIGALLVFTPNIKINRITAEILYLISVLILIYCTLTFNEKTIFPGYAALFPCLATATIIYINNKESLIFKILSIKPMRFIGKISYPMYLWHWPIIVIFNILMIEINFYIGLFITLLTILLSYLTYILLEKPIQIKSKNLNNIKVFTYGYFIPTLFLFCCTLSIIFLKGMPQRFNESINNSSYALTTYPSRIRNMCHSSKEGFDPANCILGNNKEESSFIIVGDSIANHFTPMIDIFAKDANIKGHDYTKDRTAFLPHTKLFNENGIEDKAFIARNNEIIKIIESGKYKKIILSGGYYSIFNNEKLYSSTQPIENLNSVEAGLTYAVELITKSGATPIIIYPTPRLENINNKCAVKKQLYNLNISCEISIKQLHEQSQKFNTFMLSLKRLYPTIEVIDTTKASCDKKLCYSSINSIPLYLDKSHLNHIGSKLLAEKYLSMFKNPLL</sequence>
<keyword evidence="3 12" id="KW-0808">Transferase</keyword>
<dbReference type="RefSeq" id="WP_107010221.1">
    <property type="nucleotide sequence ID" value="NZ_JBHRSF010000136.1"/>
</dbReference>
<feature type="transmembrane region" description="Helical" evidence="8">
    <location>
        <begin position="70"/>
        <end position="91"/>
    </location>
</feature>
<gene>
    <name evidence="11" type="ORF">ACFODO_19800</name>
    <name evidence="12" type="ORF">C9E89_021925</name>
</gene>
<evidence type="ECO:0000256" key="1">
    <source>
        <dbReference type="ARBA" id="ARBA00004651"/>
    </source>
</evidence>
<dbReference type="AlphaFoldDB" id="A0A371YIW2"/>
<evidence type="ECO:0000313" key="11">
    <source>
        <dbReference type="EMBL" id="MFC2997444.1"/>
    </source>
</evidence>
<feature type="transmembrane region" description="Helical" evidence="8">
    <location>
        <begin position="143"/>
        <end position="159"/>
    </location>
</feature>
<evidence type="ECO:0000313" key="12">
    <source>
        <dbReference type="EMBL" id="RFC81429.1"/>
    </source>
</evidence>
<evidence type="ECO:0000256" key="5">
    <source>
        <dbReference type="ARBA" id="ARBA00022989"/>
    </source>
</evidence>
<keyword evidence="4 8" id="KW-0812">Transmembrane</keyword>
<dbReference type="EMBL" id="JBHRSF010000136">
    <property type="protein sequence ID" value="MFC2997444.1"/>
    <property type="molecule type" value="Genomic_DNA"/>
</dbReference>
<accession>A0A371YIW2</accession>
<evidence type="ECO:0000256" key="3">
    <source>
        <dbReference type="ARBA" id="ARBA00022679"/>
    </source>
</evidence>
<dbReference type="InterPro" id="IPR050879">
    <property type="entry name" value="Acyltransferase_3"/>
</dbReference>
<feature type="domain" description="SGNH" evidence="10">
    <location>
        <begin position="397"/>
        <end position="638"/>
    </location>
</feature>
<reference evidence="11" key="1">
    <citation type="journal article" date="2014" name="Int. J. Syst. Evol. Microbiol.">
        <title>Complete genome of a new Firmicutes species belonging to the dominant human colonic microbiota ('Ruminococcus bicirculans') reveals two chromosomes and a selective capacity to utilize plant glucans.</title>
        <authorList>
            <consortium name="NISC Comparative Sequencing Program"/>
            <person name="Wegmann U."/>
            <person name="Louis P."/>
            <person name="Goesmann A."/>
            <person name="Henrissat B."/>
            <person name="Duncan S.H."/>
            <person name="Flint H.J."/>
        </authorList>
    </citation>
    <scope>NUCLEOTIDE SEQUENCE</scope>
    <source>
        <strain evidence="11">KCTC 62575</strain>
    </source>
</reference>
<keyword evidence="6 8" id="KW-0472">Membrane</keyword>
<dbReference type="Proteomes" id="UP000240957">
    <property type="component" value="Unassembled WGS sequence"/>
</dbReference>
<dbReference type="PANTHER" id="PTHR23028">
    <property type="entry name" value="ACETYLTRANSFERASE"/>
    <property type="match status" value="1"/>
</dbReference>
<keyword evidence="14" id="KW-1185">Reference proteome</keyword>
<evidence type="ECO:0000256" key="2">
    <source>
        <dbReference type="ARBA" id="ARBA00022475"/>
    </source>
</evidence>
<proteinExistence type="predicted"/>
<dbReference type="Gene3D" id="3.40.50.1110">
    <property type="entry name" value="SGNH hydrolase"/>
    <property type="match status" value="1"/>
</dbReference>
<keyword evidence="7 12" id="KW-0012">Acyltransferase</keyword>
<dbReference type="Pfam" id="PF01757">
    <property type="entry name" value="Acyl_transf_3"/>
    <property type="match status" value="1"/>
</dbReference>
<reference evidence="12 13" key="2">
    <citation type="submission" date="2018-08" db="EMBL/GenBank/DDBJ databases">
        <title>The draft genome of Acinetobacter sichuanensis strain WCHAc060041.</title>
        <authorList>
            <person name="Qin J."/>
            <person name="Feng Y."/>
            <person name="Zong Z."/>
        </authorList>
    </citation>
    <scope>NUCLEOTIDE SEQUENCE [LARGE SCALE GENOMIC DNA]</scope>
    <source>
        <strain evidence="12 13">WCHAc060041</strain>
    </source>
</reference>
<feature type="transmembrane region" description="Helical" evidence="8">
    <location>
        <begin position="190"/>
        <end position="211"/>
    </location>
</feature>
<evidence type="ECO:0000313" key="13">
    <source>
        <dbReference type="Proteomes" id="UP000240957"/>
    </source>
</evidence>
<keyword evidence="5 8" id="KW-1133">Transmembrane helix</keyword>
<evidence type="ECO:0000313" key="14">
    <source>
        <dbReference type="Proteomes" id="UP001595455"/>
    </source>
</evidence>
<feature type="transmembrane region" description="Helical" evidence="8">
    <location>
        <begin position="166"/>
        <end position="184"/>
    </location>
</feature>
<evidence type="ECO:0000256" key="8">
    <source>
        <dbReference type="SAM" id="Phobius"/>
    </source>
</evidence>
<feature type="transmembrane region" description="Helical" evidence="8">
    <location>
        <begin position="7"/>
        <end position="25"/>
    </location>
</feature>
<dbReference type="Pfam" id="PF19040">
    <property type="entry name" value="SGNH"/>
    <property type="match status" value="1"/>
</dbReference>
<keyword evidence="2" id="KW-1003">Cell membrane</keyword>
<dbReference type="SUPFAM" id="SSF52266">
    <property type="entry name" value="SGNH hydrolase"/>
    <property type="match status" value="1"/>
</dbReference>
<feature type="transmembrane region" description="Helical" evidence="8">
    <location>
        <begin position="285"/>
        <end position="303"/>
    </location>
</feature>
<dbReference type="GO" id="GO:0009103">
    <property type="term" value="P:lipopolysaccharide biosynthetic process"/>
    <property type="evidence" value="ECO:0007669"/>
    <property type="project" value="TreeGrafter"/>
</dbReference>
<evidence type="ECO:0000256" key="4">
    <source>
        <dbReference type="ARBA" id="ARBA00022692"/>
    </source>
</evidence>
<reference evidence="11" key="4">
    <citation type="submission" date="2024-09" db="EMBL/GenBank/DDBJ databases">
        <authorList>
            <person name="Sun Q."/>
            <person name="Mori K."/>
        </authorList>
    </citation>
    <scope>NUCLEOTIDE SEQUENCE</scope>
    <source>
        <strain evidence="11">KCTC 62575</strain>
    </source>
</reference>
<evidence type="ECO:0000259" key="10">
    <source>
        <dbReference type="Pfam" id="PF19040"/>
    </source>
</evidence>
<name>A0A371YIW2_9GAMM</name>
<feature type="transmembrane region" description="Helical" evidence="8">
    <location>
        <begin position="309"/>
        <end position="330"/>
    </location>
</feature>
<feature type="transmembrane region" description="Helical" evidence="8">
    <location>
        <begin position="31"/>
        <end position="50"/>
    </location>
</feature>
<dbReference type="InterPro" id="IPR043968">
    <property type="entry name" value="SGNH"/>
</dbReference>
<feature type="transmembrane region" description="Helical" evidence="8">
    <location>
        <begin position="223"/>
        <end position="239"/>
    </location>
</feature>
<feature type="domain" description="Acyltransferase 3" evidence="9">
    <location>
        <begin position="6"/>
        <end position="327"/>
    </location>
</feature>
<dbReference type="InterPro" id="IPR036514">
    <property type="entry name" value="SGNH_hydro_sf"/>
</dbReference>
<protein>
    <submittedName>
        <fullName evidence="11 12">Acyltransferase</fullName>
        <ecNumber evidence="11">2.3.1.-</ecNumber>
    </submittedName>
</protein>
<dbReference type="PANTHER" id="PTHR23028:SF53">
    <property type="entry name" value="ACYL_TRANSF_3 DOMAIN-CONTAINING PROTEIN"/>
    <property type="match status" value="1"/>
</dbReference>
<comment type="subcellular location">
    <subcellularLocation>
        <location evidence="1">Cell membrane</location>
        <topology evidence="1">Multi-pass membrane protein</topology>
    </subcellularLocation>
</comment>
<feature type="transmembrane region" description="Helical" evidence="8">
    <location>
        <begin position="351"/>
        <end position="371"/>
    </location>
</feature>
<comment type="caution">
    <text evidence="12">The sequence shown here is derived from an EMBL/GenBank/DDBJ whole genome shotgun (WGS) entry which is preliminary data.</text>
</comment>
<dbReference type="GO" id="GO:0005886">
    <property type="term" value="C:plasma membrane"/>
    <property type="evidence" value="ECO:0007669"/>
    <property type="project" value="UniProtKB-SubCell"/>
</dbReference>
<reference evidence="14" key="3">
    <citation type="journal article" date="2019" name="Int. J. Syst. Evol. Microbiol.">
        <title>The Global Catalogue of Microorganisms (GCM) 10K type strain sequencing project: providing services to taxonomists for standard genome sequencing and annotation.</title>
        <authorList>
            <consortium name="The Broad Institute Genomics Platform"/>
            <consortium name="The Broad Institute Genome Sequencing Center for Infectious Disease"/>
            <person name="Wu L."/>
            <person name="Ma J."/>
        </authorList>
    </citation>
    <scope>NUCLEOTIDE SEQUENCE [LARGE SCALE GENOMIC DNA]</scope>
    <source>
        <strain evidence="14">KCTC 62575</strain>
    </source>
</reference>
<feature type="transmembrane region" description="Helical" evidence="8">
    <location>
        <begin position="245"/>
        <end position="264"/>
    </location>
</feature>
<dbReference type="Proteomes" id="UP001595455">
    <property type="component" value="Unassembled WGS sequence"/>
</dbReference>
<organism evidence="12 13">
    <name type="scientific">Acinetobacter sichuanensis</name>
    <dbReference type="NCBI Taxonomy" id="2136183"/>
    <lineage>
        <taxon>Bacteria</taxon>
        <taxon>Pseudomonadati</taxon>
        <taxon>Pseudomonadota</taxon>
        <taxon>Gammaproteobacteria</taxon>
        <taxon>Moraxellales</taxon>
        <taxon>Moraxellaceae</taxon>
        <taxon>Acinetobacter</taxon>
    </lineage>
</organism>
<dbReference type="EC" id="2.3.1.-" evidence="11"/>
<dbReference type="GO" id="GO:0016747">
    <property type="term" value="F:acyltransferase activity, transferring groups other than amino-acyl groups"/>
    <property type="evidence" value="ECO:0007669"/>
    <property type="project" value="InterPro"/>
</dbReference>
<evidence type="ECO:0000256" key="6">
    <source>
        <dbReference type="ARBA" id="ARBA00023136"/>
    </source>
</evidence>